<comment type="caution">
    <text evidence="10">The sequence shown here is derived from an EMBL/GenBank/DDBJ whole genome shotgun (WGS) entry which is preliminary data.</text>
</comment>
<feature type="domain" description="Tyrosine-protein kinase G-rich" evidence="9">
    <location>
        <begin position="235"/>
        <end position="313"/>
    </location>
</feature>
<keyword evidence="5 7" id="KW-0472">Membrane</keyword>
<dbReference type="Proteomes" id="UP000177230">
    <property type="component" value="Unassembled WGS sequence"/>
</dbReference>
<evidence type="ECO:0008006" key="12">
    <source>
        <dbReference type="Google" id="ProtNLM"/>
    </source>
</evidence>
<proteinExistence type="predicted"/>
<keyword evidence="2" id="KW-1003">Cell membrane</keyword>
<dbReference type="AlphaFoldDB" id="A0A1F5R105"/>
<sequence>MDNQNIKSQQNNTIKYIDVLLQDWKLIAFITGAIGLVTLVYLLFFSNPVYKAQLTILPTGEEAGTFSALSVMANELGVDIPGTKVKINTPQIYQRIIASQRMTDSLAQKAYQGRKENGPRTLAQVLGIKEKNPELMRYFLHEAVMGMIKMPISIKEGTLDIMVTFKDPDIASQMANYIVEQLDTYNKYFRKSKAGNNRKYIEEQLSKAREDLRRAEQNLTFFRENNRQLMSSPSLQQEMVRRTRDLRIQEEIFVIITKEYEKAKLQEIKDIPIIDIVEKARPPAVKSNSRTRVLLASIAFGLFLGIAFIIGREYLKESTIISDIQATQGYQIFAGDIKKIVNKIFPKFRI</sequence>
<keyword evidence="6" id="KW-0175">Coiled coil</keyword>
<organism evidence="10 11">
    <name type="scientific">Candidatus Edwardsbacteria bacterium GWF2_54_11</name>
    <dbReference type="NCBI Taxonomy" id="1817851"/>
    <lineage>
        <taxon>Bacteria</taxon>
        <taxon>Candidatus Edwardsiibacteriota</taxon>
    </lineage>
</organism>
<feature type="transmembrane region" description="Helical" evidence="7">
    <location>
        <begin position="293"/>
        <end position="311"/>
    </location>
</feature>
<gene>
    <name evidence="10" type="ORF">A2024_08070</name>
</gene>
<keyword evidence="3 7" id="KW-0812">Transmembrane</keyword>
<evidence type="ECO:0000259" key="8">
    <source>
        <dbReference type="Pfam" id="PF02706"/>
    </source>
</evidence>
<evidence type="ECO:0000256" key="4">
    <source>
        <dbReference type="ARBA" id="ARBA00022989"/>
    </source>
</evidence>
<evidence type="ECO:0000256" key="2">
    <source>
        <dbReference type="ARBA" id="ARBA00022475"/>
    </source>
</evidence>
<protein>
    <recommendedName>
        <fullName evidence="12">Polysaccharide chain length determinant N-terminal domain-containing protein</fullName>
    </recommendedName>
</protein>
<evidence type="ECO:0000256" key="7">
    <source>
        <dbReference type="SAM" id="Phobius"/>
    </source>
</evidence>
<dbReference type="GO" id="GO:0005886">
    <property type="term" value="C:plasma membrane"/>
    <property type="evidence" value="ECO:0007669"/>
    <property type="project" value="UniProtKB-SubCell"/>
</dbReference>
<comment type="subcellular location">
    <subcellularLocation>
        <location evidence="1">Cell membrane</location>
        <topology evidence="1">Multi-pass membrane protein</topology>
    </subcellularLocation>
</comment>
<dbReference type="InterPro" id="IPR003856">
    <property type="entry name" value="LPS_length_determ_N"/>
</dbReference>
<reference evidence="10 11" key="1">
    <citation type="journal article" date="2016" name="Nat. Commun.">
        <title>Thousands of microbial genomes shed light on interconnected biogeochemical processes in an aquifer system.</title>
        <authorList>
            <person name="Anantharaman K."/>
            <person name="Brown C.T."/>
            <person name="Hug L.A."/>
            <person name="Sharon I."/>
            <person name="Castelle C.J."/>
            <person name="Probst A.J."/>
            <person name="Thomas B.C."/>
            <person name="Singh A."/>
            <person name="Wilkins M.J."/>
            <person name="Karaoz U."/>
            <person name="Brodie E.L."/>
            <person name="Williams K.H."/>
            <person name="Hubbard S.S."/>
            <person name="Banfield J.F."/>
        </authorList>
    </citation>
    <scope>NUCLEOTIDE SEQUENCE [LARGE SCALE GENOMIC DNA]</scope>
</reference>
<dbReference type="InterPro" id="IPR050445">
    <property type="entry name" value="Bact_polysacc_biosynth/exp"/>
</dbReference>
<dbReference type="GO" id="GO:0004713">
    <property type="term" value="F:protein tyrosine kinase activity"/>
    <property type="evidence" value="ECO:0007669"/>
    <property type="project" value="TreeGrafter"/>
</dbReference>
<feature type="transmembrane region" description="Helical" evidence="7">
    <location>
        <begin position="26"/>
        <end position="45"/>
    </location>
</feature>
<feature type="coiled-coil region" evidence="6">
    <location>
        <begin position="198"/>
        <end position="232"/>
    </location>
</feature>
<dbReference type="Pfam" id="PF13807">
    <property type="entry name" value="GNVR"/>
    <property type="match status" value="1"/>
</dbReference>
<dbReference type="InterPro" id="IPR032807">
    <property type="entry name" value="GNVR"/>
</dbReference>
<evidence type="ECO:0000313" key="10">
    <source>
        <dbReference type="EMBL" id="OGF08126.1"/>
    </source>
</evidence>
<dbReference type="Pfam" id="PF02706">
    <property type="entry name" value="Wzz"/>
    <property type="match status" value="1"/>
</dbReference>
<evidence type="ECO:0000256" key="1">
    <source>
        <dbReference type="ARBA" id="ARBA00004651"/>
    </source>
</evidence>
<dbReference type="PANTHER" id="PTHR32309:SF13">
    <property type="entry name" value="FERRIC ENTEROBACTIN TRANSPORT PROTEIN FEPE"/>
    <property type="match status" value="1"/>
</dbReference>
<keyword evidence="4 7" id="KW-1133">Transmembrane helix</keyword>
<evidence type="ECO:0000259" key="9">
    <source>
        <dbReference type="Pfam" id="PF13807"/>
    </source>
</evidence>
<name>A0A1F5R105_9BACT</name>
<accession>A0A1F5R105</accession>
<dbReference type="PANTHER" id="PTHR32309">
    <property type="entry name" value="TYROSINE-PROTEIN KINASE"/>
    <property type="match status" value="1"/>
</dbReference>
<dbReference type="EMBL" id="MFFM01000048">
    <property type="protein sequence ID" value="OGF08126.1"/>
    <property type="molecule type" value="Genomic_DNA"/>
</dbReference>
<evidence type="ECO:0000256" key="6">
    <source>
        <dbReference type="SAM" id="Coils"/>
    </source>
</evidence>
<evidence type="ECO:0000256" key="5">
    <source>
        <dbReference type="ARBA" id="ARBA00023136"/>
    </source>
</evidence>
<feature type="domain" description="Polysaccharide chain length determinant N-terminal" evidence="8">
    <location>
        <begin position="15"/>
        <end position="109"/>
    </location>
</feature>
<evidence type="ECO:0000313" key="11">
    <source>
        <dbReference type="Proteomes" id="UP000177230"/>
    </source>
</evidence>
<evidence type="ECO:0000256" key="3">
    <source>
        <dbReference type="ARBA" id="ARBA00022692"/>
    </source>
</evidence>